<sequence>MKSKVGLLIAICIVTIKTTFSESDNGLIIFGNFDYYRLHKRNYQPEEVNYNYKFSKEFESNIEPETPIIPSIPPSPETPTIIPIPPIPGINDNGSIGGSGSGSGGSGG</sequence>
<dbReference type="HOGENOM" id="CLU_2215342_0_0_0"/>
<dbReference type="RefSeq" id="WP_023052408.1">
    <property type="nucleotide sequence ID" value="NZ_KI518166.1"/>
</dbReference>
<proteinExistence type="predicted"/>
<evidence type="ECO:0000313" key="2">
    <source>
        <dbReference type="EMBL" id="ERT63610.1"/>
    </source>
</evidence>
<protein>
    <submittedName>
        <fullName evidence="2">Uncharacterized protein</fullName>
    </submittedName>
</protein>
<feature type="compositionally biased region" description="Gly residues" evidence="1">
    <location>
        <begin position="95"/>
        <end position="108"/>
    </location>
</feature>
<keyword evidence="3" id="KW-1185">Reference proteome</keyword>
<comment type="caution">
    <text evidence="2">The sequence shown here is derived from an EMBL/GenBank/DDBJ whole genome shotgun (WGS) entry which is preliminary data.</text>
</comment>
<evidence type="ECO:0000313" key="3">
    <source>
        <dbReference type="Proteomes" id="UP000017081"/>
    </source>
</evidence>
<evidence type="ECO:0000256" key="1">
    <source>
        <dbReference type="SAM" id="MobiDB-lite"/>
    </source>
</evidence>
<feature type="non-terminal residue" evidence="2">
    <location>
        <position position="108"/>
    </location>
</feature>
<accession>U7UWB7</accession>
<name>U7UWB7_9FUSO</name>
<feature type="compositionally biased region" description="Pro residues" evidence="1">
    <location>
        <begin position="70"/>
        <end position="88"/>
    </location>
</feature>
<gene>
    <name evidence="2" type="ORF">HMPREF0202_02887</name>
</gene>
<dbReference type="EMBL" id="AXZF01000196">
    <property type="protein sequence ID" value="ERT63610.1"/>
    <property type="molecule type" value="Genomic_DNA"/>
</dbReference>
<dbReference type="Proteomes" id="UP000017081">
    <property type="component" value="Unassembled WGS sequence"/>
</dbReference>
<dbReference type="AlphaFoldDB" id="U7UWB7"/>
<organism evidence="2 3">
    <name type="scientific">Cetobacterium somerae ATCC BAA-474</name>
    <dbReference type="NCBI Taxonomy" id="1319815"/>
    <lineage>
        <taxon>Bacteria</taxon>
        <taxon>Fusobacteriati</taxon>
        <taxon>Fusobacteriota</taxon>
        <taxon>Fusobacteriia</taxon>
        <taxon>Fusobacteriales</taxon>
        <taxon>Fusobacteriaceae</taxon>
        <taxon>Cetobacterium</taxon>
    </lineage>
</organism>
<feature type="region of interest" description="Disordered" evidence="1">
    <location>
        <begin position="65"/>
        <end position="108"/>
    </location>
</feature>
<reference evidence="2 3" key="1">
    <citation type="submission" date="2013-08" db="EMBL/GenBank/DDBJ databases">
        <authorList>
            <person name="Weinstock G."/>
            <person name="Sodergren E."/>
            <person name="Wylie T."/>
            <person name="Fulton L."/>
            <person name="Fulton R."/>
            <person name="Fronick C."/>
            <person name="O'Laughlin M."/>
            <person name="Godfrey J."/>
            <person name="Miner T."/>
            <person name="Herter B."/>
            <person name="Appelbaum E."/>
            <person name="Cordes M."/>
            <person name="Lek S."/>
            <person name="Wollam A."/>
            <person name="Pepin K.H."/>
            <person name="Palsikar V.B."/>
            <person name="Mitreva M."/>
            <person name="Wilson R.K."/>
        </authorList>
    </citation>
    <scope>NUCLEOTIDE SEQUENCE [LARGE SCALE GENOMIC DNA]</scope>
    <source>
        <strain evidence="2 3">ATCC BAA-474</strain>
    </source>
</reference>